<dbReference type="InterPro" id="IPR001878">
    <property type="entry name" value="Znf_CCHC"/>
</dbReference>
<accession>G4YKX2</accession>
<dbReference type="Proteomes" id="UP000002640">
    <property type="component" value="Unassembled WGS sequence"/>
</dbReference>
<keyword evidence="4" id="KW-1185">Reference proteome</keyword>
<dbReference type="EMBL" id="JH159151">
    <property type="protein sequence ID" value="EGZ30783.1"/>
    <property type="molecule type" value="Genomic_DNA"/>
</dbReference>
<name>G4YKX2_PHYSP</name>
<keyword evidence="1" id="KW-0863">Zinc-finger</keyword>
<dbReference type="InParanoid" id="G4YKX2"/>
<gene>
    <name evidence="3" type="ORF">PHYSODRAFT_475618</name>
</gene>
<evidence type="ECO:0000256" key="1">
    <source>
        <dbReference type="PROSITE-ProRule" id="PRU00047"/>
    </source>
</evidence>
<organism evidence="3 4">
    <name type="scientific">Phytophthora sojae (strain P6497)</name>
    <name type="common">Soybean stem and root rot agent</name>
    <name type="synonym">Phytophthora megasperma f. sp. glycines</name>
    <dbReference type="NCBI Taxonomy" id="1094619"/>
    <lineage>
        <taxon>Eukaryota</taxon>
        <taxon>Sar</taxon>
        <taxon>Stramenopiles</taxon>
        <taxon>Oomycota</taxon>
        <taxon>Peronosporomycetes</taxon>
        <taxon>Peronosporales</taxon>
        <taxon>Peronosporaceae</taxon>
        <taxon>Phytophthora</taxon>
    </lineage>
</organism>
<dbReference type="PROSITE" id="PS50158">
    <property type="entry name" value="ZF_CCHC"/>
    <property type="match status" value="1"/>
</dbReference>
<feature type="domain" description="CCHC-type" evidence="2">
    <location>
        <begin position="222"/>
        <end position="237"/>
    </location>
</feature>
<dbReference type="GO" id="GO:0008270">
    <property type="term" value="F:zinc ion binding"/>
    <property type="evidence" value="ECO:0007669"/>
    <property type="project" value="UniProtKB-KW"/>
</dbReference>
<dbReference type="AlphaFoldDB" id="G4YKX2"/>
<dbReference type="OMA" id="AANCHRC"/>
<dbReference type="SMART" id="SM00343">
    <property type="entry name" value="ZnF_C2HC"/>
    <property type="match status" value="1"/>
</dbReference>
<keyword evidence="1" id="KW-0479">Metal-binding</keyword>
<dbReference type="Pfam" id="PF00098">
    <property type="entry name" value="zf-CCHC"/>
    <property type="match status" value="1"/>
</dbReference>
<reference evidence="3 4" key="1">
    <citation type="journal article" date="2006" name="Science">
        <title>Phytophthora genome sequences uncover evolutionary origins and mechanisms of pathogenesis.</title>
        <authorList>
            <person name="Tyler B.M."/>
            <person name="Tripathy S."/>
            <person name="Zhang X."/>
            <person name="Dehal P."/>
            <person name="Jiang R.H."/>
            <person name="Aerts A."/>
            <person name="Arredondo F.D."/>
            <person name="Baxter L."/>
            <person name="Bensasson D."/>
            <person name="Beynon J.L."/>
            <person name="Chapman J."/>
            <person name="Damasceno C.M."/>
            <person name="Dorrance A.E."/>
            <person name="Dou D."/>
            <person name="Dickerman A.W."/>
            <person name="Dubchak I.L."/>
            <person name="Garbelotto M."/>
            <person name="Gijzen M."/>
            <person name="Gordon S.G."/>
            <person name="Govers F."/>
            <person name="Grunwald N.J."/>
            <person name="Huang W."/>
            <person name="Ivors K.L."/>
            <person name="Jones R.W."/>
            <person name="Kamoun S."/>
            <person name="Krampis K."/>
            <person name="Lamour K.H."/>
            <person name="Lee M.K."/>
            <person name="McDonald W.H."/>
            <person name="Medina M."/>
            <person name="Meijer H.J."/>
            <person name="Nordberg E.K."/>
            <person name="Maclean D.J."/>
            <person name="Ospina-Giraldo M.D."/>
            <person name="Morris P.F."/>
            <person name="Phuntumart V."/>
            <person name="Putnam N.H."/>
            <person name="Rash S."/>
            <person name="Rose J.K."/>
            <person name="Sakihama Y."/>
            <person name="Salamov A.A."/>
            <person name="Savidor A."/>
            <person name="Scheuring C.F."/>
            <person name="Smith B.M."/>
            <person name="Sobral B.W."/>
            <person name="Terry A."/>
            <person name="Torto-Alalibo T.A."/>
            <person name="Win J."/>
            <person name="Xu Z."/>
            <person name="Zhang H."/>
            <person name="Grigoriev I.V."/>
            <person name="Rokhsar D.S."/>
            <person name="Boore J.L."/>
        </authorList>
    </citation>
    <scope>NUCLEOTIDE SEQUENCE [LARGE SCALE GENOMIC DNA]</scope>
    <source>
        <strain evidence="3 4">P6497</strain>
    </source>
</reference>
<dbReference type="GeneID" id="20654638"/>
<dbReference type="KEGG" id="psoj:PHYSODRAFT_475618"/>
<dbReference type="GO" id="GO:0003676">
    <property type="term" value="F:nucleic acid binding"/>
    <property type="evidence" value="ECO:0007669"/>
    <property type="project" value="InterPro"/>
</dbReference>
<dbReference type="Gene3D" id="4.10.60.10">
    <property type="entry name" value="Zinc finger, CCHC-type"/>
    <property type="match status" value="1"/>
</dbReference>
<evidence type="ECO:0000259" key="2">
    <source>
        <dbReference type="PROSITE" id="PS50158"/>
    </source>
</evidence>
<dbReference type="InterPro" id="IPR005162">
    <property type="entry name" value="Retrotrans_gag_dom"/>
</dbReference>
<sequence>MLQFFAQQQEQFHARMNEQIAAQAARLEAITSKPPAARKAEPPKDHGTLNEDLELWFFMIEQYYADYHPIMVENSPAFVTMVSCYLAPTPMNWYRQFVAECDRAQIVRTWETFKGAMRKRFLPPDNEYMLREKLCKLTQIGSLHDYLSAFQDILIQCQVTITPMELRFYFQQVLRSETSHHLREHHPATLEETIELALRFDHGVTGGSTLATTAKWMETATCHRCKQVGHIASNCPSVKG</sequence>
<evidence type="ECO:0000313" key="4">
    <source>
        <dbReference type="Proteomes" id="UP000002640"/>
    </source>
</evidence>
<dbReference type="Pfam" id="PF03732">
    <property type="entry name" value="Retrotrans_gag"/>
    <property type="match status" value="1"/>
</dbReference>
<proteinExistence type="predicted"/>
<dbReference type="InterPro" id="IPR036875">
    <property type="entry name" value="Znf_CCHC_sf"/>
</dbReference>
<dbReference type="RefSeq" id="XP_009518058.1">
    <property type="nucleotide sequence ID" value="XM_009519763.1"/>
</dbReference>
<evidence type="ECO:0000313" key="3">
    <source>
        <dbReference type="EMBL" id="EGZ30783.1"/>
    </source>
</evidence>
<keyword evidence="1" id="KW-0862">Zinc</keyword>
<dbReference type="SUPFAM" id="SSF57756">
    <property type="entry name" value="Retrovirus zinc finger-like domains"/>
    <property type="match status" value="1"/>
</dbReference>
<protein>
    <recommendedName>
        <fullName evidence="2">CCHC-type domain-containing protein</fullName>
    </recommendedName>
</protein>